<dbReference type="RefSeq" id="WP_219850231.1">
    <property type="nucleotide sequence ID" value="NZ_CP059491.1"/>
</dbReference>
<dbReference type="AlphaFoldDB" id="A0A7D7RQ73"/>
<dbReference type="KEGG" id="gji:H1R19_22660"/>
<evidence type="ECO:0000256" key="1">
    <source>
        <dbReference type="SAM" id="MobiDB-lite"/>
    </source>
</evidence>
<accession>A0A7D7RQ73</accession>
<protein>
    <submittedName>
        <fullName evidence="2">PhoX family phosphatase</fullName>
    </submittedName>
</protein>
<evidence type="ECO:0000313" key="2">
    <source>
        <dbReference type="EMBL" id="QMT01573.1"/>
    </source>
</evidence>
<organism evidence="2 3">
    <name type="scientific">Gordonia jinghuaiqii</name>
    <dbReference type="NCBI Taxonomy" id="2758710"/>
    <lineage>
        <taxon>Bacteria</taxon>
        <taxon>Bacillati</taxon>
        <taxon>Actinomycetota</taxon>
        <taxon>Actinomycetes</taxon>
        <taxon>Mycobacteriales</taxon>
        <taxon>Gordoniaceae</taxon>
        <taxon>Gordonia</taxon>
    </lineage>
</organism>
<reference evidence="3" key="1">
    <citation type="submission" date="2020-07" db="EMBL/GenBank/DDBJ databases">
        <title>novel species isolated from the respiratory tract of Marmot.</title>
        <authorList>
            <person name="Zhang G."/>
        </authorList>
    </citation>
    <scope>NUCLEOTIDE SEQUENCE [LARGE SCALE GENOMIC DNA]</scope>
    <source>
        <strain evidence="3">686</strain>
    </source>
</reference>
<keyword evidence="3" id="KW-1185">Reference proteome</keyword>
<evidence type="ECO:0000313" key="3">
    <source>
        <dbReference type="Proteomes" id="UP000515663"/>
    </source>
</evidence>
<gene>
    <name evidence="2" type="ORF">H1R19_22660</name>
</gene>
<dbReference type="PANTHER" id="PTHR35399:SF2">
    <property type="entry name" value="DUF839 DOMAIN-CONTAINING PROTEIN"/>
    <property type="match status" value="1"/>
</dbReference>
<name>A0A7D7RQ73_9ACTN</name>
<dbReference type="Pfam" id="PF05787">
    <property type="entry name" value="PhoX"/>
    <property type="match status" value="1"/>
</dbReference>
<dbReference type="InterPro" id="IPR008557">
    <property type="entry name" value="PhoX"/>
</dbReference>
<proteinExistence type="predicted"/>
<dbReference type="SUPFAM" id="SSF101898">
    <property type="entry name" value="NHL repeat"/>
    <property type="match status" value="1"/>
</dbReference>
<sequence>MRIPLQLFMSTGEDAGRSRRAHVTCRYKCGDACRQDPGNTSDNTYFRDVVRTAVSRRSVLKTSAGAAVAVGATSLLAACGDAGSSGSGSSNGAASPGDALPGMKFTAVAPNTEDAVVIPEGYAQEVVIRWGDPVLPGAPEFDFAKQTPEAQAGQFGFNNDFAGLIPVDGVPNHFYLVANLEYPTEPFMFAGYQDGEPTEQQARIAMASVGIAVVEVVAQSGSGALTPVVGPRNQRLTASSPFRLTGPAAGSEFVTTTADPAGTTVLGTFANCSGGLTPWGTMLSGEENFNTYFGNASTVTDPETVERLDRYSFDDDGDEHHWGRFEDRFDLAKEPNEANRFGYIVEVDPHDPEAVAVKHSSLGRFKHESANIYVVGGAPGTDRGPGTDRDPDKGTVVAYSGDDEKFEYIYKFVSSRKIKSGLSKTAREHNMGILDEGTLYVATFTGDSAEPVDGAGDLPSAGKFAGRGSWKPLLTVDADGSARSYIPGMSAAEVAVFTRQAADAVGATKMDRPEDIEPNPKTGKVYCALTNNSDRGTGGEAVADAANPRNENKNGQILEITDNHAGTEFTWELLLVCGDPAAADTYYGGFDKTAVSPISCPDNVAFDPHGNLWISTDGNALGTNDGLFAVALDGERRGETKQFLTVPRGGETCGPVIDSDRILIAVQHPGELDDHSADNPASHWPDGGNSQPRPSVVAVWRNGGEPIGV</sequence>
<dbReference type="EMBL" id="CP059491">
    <property type="protein sequence ID" value="QMT01573.1"/>
    <property type="molecule type" value="Genomic_DNA"/>
</dbReference>
<dbReference type="PANTHER" id="PTHR35399">
    <property type="entry name" value="SLR8030 PROTEIN"/>
    <property type="match status" value="1"/>
</dbReference>
<feature type="region of interest" description="Disordered" evidence="1">
    <location>
        <begin position="671"/>
        <end position="694"/>
    </location>
</feature>
<dbReference type="Proteomes" id="UP000515663">
    <property type="component" value="Chromosome"/>
</dbReference>